<proteinExistence type="predicted"/>
<reference evidence="1" key="1">
    <citation type="journal article" date="2019" name="Sci. Rep.">
        <title>Draft genome of Tanacetum cinerariifolium, the natural source of mosquito coil.</title>
        <authorList>
            <person name="Yamashiro T."/>
            <person name="Shiraishi A."/>
            <person name="Satake H."/>
            <person name="Nakayama K."/>
        </authorList>
    </citation>
    <scope>NUCLEOTIDE SEQUENCE</scope>
</reference>
<dbReference type="GO" id="GO:0004386">
    <property type="term" value="F:helicase activity"/>
    <property type="evidence" value="ECO:0007669"/>
    <property type="project" value="UniProtKB-KW"/>
</dbReference>
<gene>
    <name evidence="1" type="ORF">Tci_017208</name>
</gene>
<name>A0A6L2K924_TANCI</name>
<dbReference type="EMBL" id="BKCJ010001957">
    <property type="protein sequence ID" value="GEU45230.1"/>
    <property type="molecule type" value="Genomic_DNA"/>
</dbReference>
<keyword evidence="1" id="KW-0347">Helicase</keyword>
<organism evidence="1">
    <name type="scientific">Tanacetum cinerariifolium</name>
    <name type="common">Dalmatian daisy</name>
    <name type="synonym">Chrysanthemum cinerariifolium</name>
    <dbReference type="NCBI Taxonomy" id="118510"/>
    <lineage>
        <taxon>Eukaryota</taxon>
        <taxon>Viridiplantae</taxon>
        <taxon>Streptophyta</taxon>
        <taxon>Embryophyta</taxon>
        <taxon>Tracheophyta</taxon>
        <taxon>Spermatophyta</taxon>
        <taxon>Magnoliopsida</taxon>
        <taxon>eudicotyledons</taxon>
        <taxon>Gunneridae</taxon>
        <taxon>Pentapetalae</taxon>
        <taxon>asterids</taxon>
        <taxon>campanulids</taxon>
        <taxon>Asterales</taxon>
        <taxon>Asteraceae</taxon>
        <taxon>Asteroideae</taxon>
        <taxon>Anthemideae</taxon>
        <taxon>Anthemidinae</taxon>
        <taxon>Tanacetum</taxon>
    </lineage>
</organism>
<evidence type="ECO:0000313" key="1">
    <source>
        <dbReference type="EMBL" id="GEU45230.1"/>
    </source>
</evidence>
<dbReference type="PANTHER" id="PTHR45786:SF74">
    <property type="entry name" value="ATP-DEPENDENT DNA HELICASE"/>
    <property type="match status" value="1"/>
</dbReference>
<dbReference type="AlphaFoldDB" id="A0A6L2K924"/>
<keyword evidence="1" id="KW-0547">Nucleotide-binding</keyword>
<accession>A0A6L2K924</accession>
<keyword evidence="1" id="KW-0067">ATP-binding</keyword>
<dbReference type="PANTHER" id="PTHR45786">
    <property type="entry name" value="DNA BINDING PROTEIN-LIKE"/>
    <property type="match status" value="1"/>
</dbReference>
<keyword evidence="1" id="KW-0378">Hydrolase</keyword>
<protein>
    <submittedName>
        <fullName evidence="1">Helitron helicase-like domain-containing protein</fullName>
    </submittedName>
</protein>
<comment type="caution">
    <text evidence="1">The sequence shown here is derived from an EMBL/GenBank/DDBJ whole genome shotgun (WGS) entry which is preliminary data.</text>
</comment>
<sequence length="341" mass="38183">MLTYRLSLSGNGDDVDQFGDSFKRKNTVAPQQGADTGGGNILHQKKSAQRADRQLVSHTRAHVSETASLHTQSDMLGHTPSSSLVALLNHEYLCMDVTEHTIRPQIISFSDGSLKDGSKIAANQRSTFSSRTAGDSRARLVANSEESLANPGVTTPPAKDVSYIDLVNCDQKCHYCGCLFWYVERRKGAKYDGQPEYHLCCGLGKIYMPQASVPALFIRQLLTNIHFMEHIQAYNQMSAMTLFGAKVDDSINKGRGPYVFKVSGQIYHWIGSLCPEEGHDPWFLQLYIYDTQDEVANRMQNFRGRHQHTLNPQIVEGLVRVLDKNNALVRLFRTARDRCSA</sequence>